<name>A0A2K3KJZ4_TRIPR</name>
<protein>
    <submittedName>
        <fullName evidence="1">Uncharacterized protein</fullName>
    </submittedName>
</protein>
<dbReference type="EMBL" id="ASHM01196114">
    <property type="protein sequence ID" value="PNX66615.1"/>
    <property type="molecule type" value="Genomic_DNA"/>
</dbReference>
<reference evidence="1 2" key="1">
    <citation type="journal article" date="2014" name="Am. J. Bot.">
        <title>Genome assembly and annotation for red clover (Trifolium pratense; Fabaceae).</title>
        <authorList>
            <person name="Istvanek J."/>
            <person name="Jaros M."/>
            <person name="Krenek A."/>
            <person name="Repkova J."/>
        </authorList>
    </citation>
    <scope>NUCLEOTIDE SEQUENCE [LARGE SCALE GENOMIC DNA]</scope>
    <source>
        <strain evidence="2">cv. Tatra</strain>
        <tissue evidence="1">Young leaves</tissue>
    </source>
</reference>
<feature type="non-terminal residue" evidence="1">
    <location>
        <position position="46"/>
    </location>
</feature>
<dbReference type="AlphaFoldDB" id="A0A2K3KJZ4"/>
<dbReference type="Proteomes" id="UP000236291">
    <property type="component" value="Unassembled WGS sequence"/>
</dbReference>
<reference evidence="1 2" key="2">
    <citation type="journal article" date="2017" name="Front. Plant Sci.">
        <title>Gene Classification and Mining of Molecular Markers Useful in Red Clover (Trifolium pratense) Breeding.</title>
        <authorList>
            <person name="Istvanek J."/>
            <person name="Dluhosova J."/>
            <person name="Dluhos P."/>
            <person name="Patkova L."/>
            <person name="Nedelnik J."/>
            <person name="Repkova J."/>
        </authorList>
    </citation>
    <scope>NUCLEOTIDE SEQUENCE [LARGE SCALE GENOMIC DNA]</scope>
    <source>
        <strain evidence="2">cv. Tatra</strain>
        <tissue evidence="1">Young leaves</tissue>
    </source>
</reference>
<organism evidence="1 2">
    <name type="scientific">Trifolium pratense</name>
    <name type="common">Red clover</name>
    <dbReference type="NCBI Taxonomy" id="57577"/>
    <lineage>
        <taxon>Eukaryota</taxon>
        <taxon>Viridiplantae</taxon>
        <taxon>Streptophyta</taxon>
        <taxon>Embryophyta</taxon>
        <taxon>Tracheophyta</taxon>
        <taxon>Spermatophyta</taxon>
        <taxon>Magnoliopsida</taxon>
        <taxon>eudicotyledons</taxon>
        <taxon>Gunneridae</taxon>
        <taxon>Pentapetalae</taxon>
        <taxon>rosids</taxon>
        <taxon>fabids</taxon>
        <taxon>Fabales</taxon>
        <taxon>Fabaceae</taxon>
        <taxon>Papilionoideae</taxon>
        <taxon>50 kb inversion clade</taxon>
        <taxon>NPAAA clade</taxon>
        <taxon>Hologalegina</taxon>
        <taxon>IRL clade</taxon>
        <taxon>Trifolieae</taxon>
        <taxon>Trifolium</taxon>
    </lineage>
</organism>
<proteinExistence type="predicted"/>
<evidence type="ECO:0000313" key="1">
    <source>
        <dbReference type="EMBL" id="PNX66615.1"/>
    </source>
</evidence>
<sequence length="46" mass="5028">MLVPAQTSDFHLLQEDTSRDATGRGLAFRTAVVLGVRTDRLEGRVA</sequence>
<comment type="caution">
    <text evidence="1">The sequence shown here is derived from an EMBL/GenBank/DDBJ whole genome shotgun (WGS) entry which is preliminary data.</text>
</comment>
<accession>A0A2K3KJZ4</accession>
<gene>
    <name evidence="1" type="ORF">L195_g063136</name>
</gene>
<evidence type="ECO:0000313" key="2">
    <source>
        <dbReference type="Proteomes" id="UP000236291"/>
    </source>
</evidence>